<protein>
    <submittedName>
        <fullName evidence="1">Uncharacterized protein</fullName>
    </submittedName>
</protein>
<dbReference type="EMBL" id="KQ244361">
    <property type="protein sequence ID" value="KNC74490.1"/>
    <property type="molecule type" value="Genomic_DNA"/>
</dbReference>
<dbReference type="GeneID" id="25913472"/>
<dbReference type="RefSeq" id="XP_014148392.1">
    <property type="nucleotide sequence ID" value="XM_014292917.1"/>
</dbReference>
<reference evidence="1 2" key="1">
    <citation type="submission" date="2011-02" db="EMBL/GenBank/DDBJ databases">
        <title>The Genome Sequence of Sphaeroforma arctica JP610.</title>
        <authorList>
            <consortium name="The Broad Institute Genome Sequencing Platform"/>
            <person name="Russ C."/>
            <person name="Cuomo C."/>
            <person name="Young S.K."/>
            <person name="Zeng Q."/>
            <person name="Gargeya S."/>
            <person name="Alvarado L."/>
            <person name="Berlin A."/>
            <person name="Chapman S.B."/>
            <person name="Chen Z."/>
            <person name="Freedman E."/>
            <person name="Gellesch M."/>
            <person name="Goldberg J."/>
            <person name="Griggs A."/>
            <person name="Gujja S."/>
            <person name="Heilman E."/>
            <person name="Heiman D."/>
            <person name="Howarth C."/>
            <person name="Mehta T."/>
            <person name="Neiman D."/>
            <person name="Pearson M."/>
            <person name="Roberts A."/>
            <person name="Saif S."/>
            <person name="Shea T."/>
            <person name="Shenoy N."/>
            <person name="Sisk P."/>
            <person name="Stolte C."/>
            <person name="Sykes S."/>
            <person name="White J."/>
            <person name="Yandava C."/>
            <person name="Burger G."/>
            <person name="Gray M.W."/>
            <person name="Holland P.W.H."/>
            <person name="King N."/>
            <person name="Lang F.B.F."/>
            <person name="Roger A.J."/>
            <person name="Ruiz-Trillo I."/>
            <person name="Haas B."/>
            <person name="Nusbaum C."/>
            <person name="Birren B."/>
        </authorList>
    </citation>
    <scope>NUCLEOTIDE SEQUENCE [LARGE SCALE GENOMIC DNA]</scope>
    <source>
        <strain evidence="1 2">JP610</strain>
    </source>
</reference>
<evidence type="ECO:0000313" key="1">
    <source>
        <dbReference type="EMBL" id="KNC74490.1"/>
    </source>
</evidence>
<sequence length="51" mass="5167">MGDADTLSILARVDDEAVAVVMTLLGDGDKLTTDELLLASMASAGDTPATD</sequence>
<name>A0A0L0FCK1_9EUKA</name>
<accession>A0A0L0FCK1</accession>
<dbReference type="AlphaFoldDB" id="A0A0L0FCK1"/>
<proteinExistence type="predicted"/>
<keyword evidence="2" id="KW-1185">Reference proteome</keyword>
<organism evidence="1 2">
    <name type="scientific">Sphaeroforma arctica JP610</name>
    <dbReference type="NCBI Taxonomy" id="667725"/>
    <lineage>
        <taxon>Eukaryota</taxon>
        <taxon>Ichthyosporea</taxon>
        <taxon>Ichthyophonida</taxon>
        <taxon>Sphaeroforma</taxon>
    </lineage>
</organism>
<gene>
    <name evidence="1" type="ORF">SARC_12968</name>
</gene>
<evidence type="ECO:0000313" key="2">
    <source>
        <dbReference type="Proteomes" id="UP000054560"/>
    </source>
</evidence>
<dbReference type="Proteomes" id="UP000054560">
    <property type="component" value="Unassembled WGS sequence"/>
</dbReference>
<feature type="non-terminal residue" evidence="1">
    <location>
        <position position="51"/>
    </location>
</feature>